<gene>
    <name evidence="2" type="ORF">PENSTE_c026G01708</name>
</gene>
<dbReference type="PRINTS" id="PR00412">
    <property type="entry name" value="EPOXHYDRLASE"/>
</dbReference>
<feature type="domain" description="AB hydrolase-1" evidence="1">
    <location>
        <begin position="26"/>
        <end position="269"/>
    </location>
</feature>
<dbReference type="GO" id="GO:0072330">
    <property type="term" value="P:monocarboxylic acid biosynthetic process"/>
    <property type="evidence" value="ECO:0007669"/>
    <property type="project" value="UniProtKB-ARBA"/>
</dbReference>
<dbReference type="SUPFAM" id="SSF53474">
    <property type="entry name" value="alpha/beta-Hydrolases"/>
    <property type="match status" value="1"/>
</dbReference>
<dbReference type="GO" id="GO:0047372">
    <property type="term" value="F:monoacylglycerol lipase activity"/>
    <property type="evidence" value="ECO:0007669"/>
    <property type="project" value="TreeGrafter"/>
</dbReference>
<organism evidence="2 3">
    <name type="scientific">Penicillium steckii</name>
    <dbReference type="NCBI Taxonomy" id="303698"/>
    <lineage>
        <taxon>Eukaryota</taxon>
        <taxon>Fungi</taxon>
        <taxon>Dikarya</taxon>
        <taxon>Ascomycota</taxon>
        <taxon>Pezizomycotina</taxon>
        <taxon>Eurotiomycetes</taxon>
        <taxon>Eurotiomycetidae</taxon>
        <taxon>Eurotiales</taxon>
        <taxon>Aspergillaceae</taxon>
        <taxon>Penicillium</taxon>
    </lineage>
</organism>
<dbReference type="InterPro" id="IPR050266">
    <property type="entry name" value="AB_hydrolase_sf"/>
</dbReference>
<reference evidence="3" key="1">
    <citation type="journal article" date="2017" name="Nat. Microbiol.">
        <title>Global analysis of biosynthetic gene clusters reveals vast potential of secondary metabolite production in Penicillium species.</title>
        <authorList>
            <person name="Nielsen J.C."/>
            <person name="Grijseels S."/>
            <person name="Prigent S."/>
            <person name="Ji B."/>
            <person name="Dainat J."/>
            <person name="Nielsen K.F."/>
            <person name="Frisvad J.C."/>
            <person name="Workman M."/>
            <person name="Nielsen J."/>
        </authorList>
    </citation>
    <scope>NUCLEOTIDE SEQUENCE [LARGE SCALE GENOMIC DNA]</scope>
    <source>
        <strain evidence="3">IBT 24891</strain>
    </source>
</reference>
<keyword evidence="3" id="KW-1185">Reference proteome</keyword>
<dbReference type="EMBL" id="MLKD01000026">
    <property type="protein sequence ID" value="OQE15891.1"/>
    <property type="molecule type" value="Genomic_DNA"/>
</dbReference>
<comment type="caution">
    <text evidence="2">The sequence shown here is derived from an EMBL/GenBank/DDBJ whole genome shotgun (WGS) entry which is preliminary data.</text>
</comment>
<dbReference type="GO" id="GO:0046464">
    <property type="term" value="P:acylglycerol catabolic process"/>
    <property type="evidence" value="ECO:0007669"/>
    <property type="project" value="TreeGrafter"/>
</dbReference>
<dbReference type="InterPro" id="IPR029058">
    <property type="entry name" value="AB_hydrolase_fold"/>
</dbReference>
<dbReference type="PANTHER" id="PTHR43798:SF33">
    <property type="entry name" value="HYDROLASE, PUTATIVE (AFU_ORTHOLOGUE AFUA_2G14860)-RELATED"/>
    <property type="match status" value="1"/>
</dbReference>
<proteinExistence type="predicted"/>
<protein>
    <recommendedName>
        <fullName evidence="1">AB hydrolase-1 domain-containing protein</fullName>
    </recommendedName>
</protein>
<dbReference type="InterPro" id="IPR000639">
    <property type="entry name" value="Epox_hydrolase-like"/>
</dbReference>
<dbReference type="GO" id="GO:0017000">
    <property type="term" value="P:antibiotic biosynthetic process"/>
    <property type="evidence" value="ECO:0007669"/>
    <property type="project" value="UniProtKB-ARBA"/>
</dbReference>
<dbReference type="PANTHER" id="PTHR43798">
    <property type="entry name" value="MONOACYLGLYCEROL LIPASE"/>
    <property type="match status" value="1"/>
</dbReference>
<dbReference type="PRINTS" id="PR00111">
    <property type="entry name" value="ABHYDROLASE"/>
</dbReference>
<sequence>MDPLATQNVLINGNRIAYGIFGDGEPVILLHGTPFSSLVWHDIVPNLVQAGYKVHLFDLLGYGLSERPWNQSVDTSPTAQVPILEGLLSFWNLNKVHFVAHDFGGAIAQRFGIRSPERIKSLTLLDTVSFDSYPSPRTKKLMENGLENMITASDPNHRAHFREWILSGVYEKEKFASEGGGLDTFLEYISGPIGQSSYFQHQIRHYDPKHTMEIADQLPKLGQVPVHIIWGANDAWQVVDWAYKLHKTIPGSKLDIVEGAGHFSQHDKPEEISRFIIGFLDEN</sequence>
<evidence type="ECO:0000313" key="3">
    <source>
        <dbReference type="Proteomes" id="UP000191285"/>
    </source>
</evidence>
<dbReference type="Proteomes" id="UP000191285">
    <property type="component" value="Unassembled WGS sequence"/>
</dbReference>
<evidence type="ECO:0000259" key="1">
    <source>
        <dbReference type="Pfam" id="PF00561"/>
    </source>
</evidence>
<dbReference type="OrthoDB" id="284184at2759"/>
<name>A0A1V6SPA8_9EURO</name>
<dbReference type="GO" id="GO:0016020">
    <property type="term" value="C:membrane"/>
    <property type="evidence" value="ECO:0007669"/>
    <property type="project" value="TreeGrafter"/>
</dbReference>
<dbReference type="AlphaFoldDB" id="A0A1V6SPA8"/>
<dbReference type="STRING" id="303698.A0A1V6SPA8"/>
<dbReference type="Pfam" id="PF00561">
    <property type="entry name" value="Abhydrolase_1"/>
    <property type="match status" value="1"/>
</dbReference>
<dbReference type="InterPro" id="IPR000073">
    <property type="entry name" value="AB_hydrolase_1"/>
</dbReference>
<evidence type="ECO:0000313" key="2">
    <source>
        <dbReference type="EMBL" id="OQE15891.1"/>
    </source>
</evidence>
<dbReference type="Gene3D" id="3.40.50.1820">
    <property type="entry name" value="alpha/beta hydrolase"/>
    <property type="match status" value="1"/>
</dbReference>
<accession>A0A1V6SPA8</accession>